<evidence type="ECO:0008006" key="2">
    <source>
        <dbReference type="Google" id="ProtNLM"/>
    </source>
</evidence>
<dbReference type="InterPro" id="IPR014845">
    <property type="entry name" value="GYD/TTHA1554"/>
</dbReference>
<organism evidence="1">
    <name type="scientific">marine metagenome</name>
    <dbReference type="NCBI Taxonomy" id="408172"/>
    <lineage>
        <taxon>unclassified sequences</taxon>
        <taxon>metagenomes</taxon>
        <taxon>ecological metagenomes</taxon>
    </lineage>
</organism>
<dbReference type="EMBL" id="UINC01005396">
    <property type="protein sequence ID" value="SVA21059.1"/>
    <property type="molecule type" value="Genomic_DNA"/>
</dbReference>
<gene>
    <name evidence="1" type="ORF">METZ01_LOCUS73913</name>
</gene>
<reference evidence="1" key="1">
    <citation type="submission" date="2018-05" db="EMBL/GenBank/DDBJ databases">
        <authorList>
            <person name="Lanie J.A."/>
            <person name="Ng W.-L."/>
            <person name="Kazmierczak K.M."/>
            <person name="Andrzejewski T.M."/>
            <person name="Davidsen T.M."/>
            <person name="Wayne K.J."/>
            <person name="Tettelin H."/>
            <person name="Glass J.I."/>
            <person name="Rusch D."/>
            <person name="Podicherti R."/>
            <person name="Tsui H.-C.T."/>
            <person name="Winkler M.E."/>
        </authorList>
    </citation>
    <scope>NUCLEOTIDE SEQUENCE</scope>
</reference>
<proteinExistence type="predicted"/>
<accession>A0A381TYZ1</accession>
<dbReference type="Pfam" id="PF08734">
    <property type="entry name" value="GYD"/>
    <property type="match status" value="1"/>
</dbReference>
<dbReference type="AlphaFoldDB" id="A0A381TYZ1"/>
<protein>
    <recommendedName>
        <fullName evidence="2">GYD domain-containing protein</fullName>
    </recommendedName>
</protein>
<evidence type="ECO:0000313" key="1">
    <source>
        <dbReference type="EMBL" id="SVA21059.1"/>
    </source>
</evidence>
<name>A0A381TYZ1_9ZZZZ</name>
<sequence>MAHYLIIGSYTSEAWAAQIKNPRNRVEAIRPMIEEHGGKIESAYYAFGDYDIFVILEFPDNVSAAAISIAVGSSGAFSSFKTVPLLTMEEGLDAITRAGGANYTTPGN</sequence>